<dbReference type="EMBL" id="CP054580">
    <property type="protein sequence ID" value="QKS25251.1"/>
    <property type="molecule type" value="Genomic_DNA"/>
</dbReference>
<gene>
    <name evidence="1" type="ORF">FX987_03047</name>
</gene>
<dbReference type="InterPro" id="IPR017738">
    <property type="entry name" value="T6SS-assoc_VCA0118"/>
</dbReference>
<dbReference type="Proteomes" id="UP000509761">
    <property type="component" value="Chromosome"/>
</dbReference>
<evidence type="ECO:0000313" key="1">
    <source>
        <dbReference type="EMBL" id="QKS25251.1"/>
    </source>
</evidence>
<dbReference type="NCBIfam" id="TIGR03360">
    <property type="entry name" value="VI_minor_1"/>
    <property type="match status" value="1"/>
</dbReference>
<accession>A0A6N0Z5D5</accession>
<name>A0A653X896_9GAMM</name>
<reference evidence="1 2" key="1">
    <citation type="submission" date="2019-12" db="EMBL/GenBank/DDBJ databases">
        <title>Genome sequencing and assembly of endphytes of Porphyra tenera.</title>
        <authorList>
            <person name="Park J.M."/>
            <person name="Shin R."/>
            <person name="Jo S.H."/>
        </authorList>
    </citation>
    <scope>NUCLEOTIDE SEQUENCE [LARGE SCALE GENOMIC DNA]</scope>
    <source>
        <strain evidence="1 2">GPM3</strain>
    </source>
</reference>
<accession>A0A653X896</accession>
<proteinExistence type="predicted"/>
<keyword evidence="2" id="KW-1185">Reference proteome</keyword>
<protein>
    <submittedName>
        <fullName evidence="1">Uncharacterized protein</fullName>
    </submittedName>
</protein>
<dbReference type="Pfam" id="PF11319">
    <property type="entry name" value="VasI"/>
    <property type="match status" value="1"/>
</dbReference>
<organism evidence="1 2">
    <name type="scientific">Vreelandella titanicae</name>
    <dbReference type="NCBI Taxonomy" id="664683"/>
    <lineage>
        <taxon>Bacteria</taxon>
        <taxon>Pseudomonadati</taxon>
        <taxon>Pseudomonadota</taxon>
        <taxon>Gammaproteobacteria</taxon>
        <taxon>Oceanospirillales</taxon>
        <taxon>Halomonadaceae</taxon>
        <taxon>Vreelandella</taxon>
    </lineage>
</organism>
<sequence length="219" mass="24220">MKVTFVSCRWQHRLLICLWLLSMSSALQAEDSAAVLEQAHQCGQESSRLDRLGCYDSLFLDEQSTPSDSAELPPLWHAVVSQEEKRNPDDFGLIVSAEGSQVLMTVPARGTTPPRPVLVLACEKLITRFQVHLPNALDTPRVSLRVVADGRDVSQQWRVRDDGHVVSGGRGLPAIETLRQLLSANELVLSSDAAALDGLRFDVSGLRQQIQPLRSACRW</sequence>
<evidence type="ECO:0000313" key="2">
    <source>
        <dbReference type="Proteomes" id="UP000509761"/>
    </source>
</evidence>
<dbReference type="AlphaFoldDB" id="A0A653X896"/>